<dbReference type="Gene3D" id="3.40.50.510">
    <property type="entry name" value="Phosphotransferase system, mannose-type IIA component"/>
    <property type="match status" value="1"/>
</dbReference>
<evidence type="ECO:0000256" key="1">
    <source>
        <dbReference type="ARBA" id="ARBA00004496"/>
    </source>
</evidence>
<feature type="domain" description="PTS EIIA type-4" evidence="8">
    <location>
        <begin position="1"/>
        <end position="125"/>
    </location>
</feature>
<dbReference type="InterPro" id="IPR036662">
    <property type="entry name" value="PTS_EIIA_man-typ_sf"/>
</dbReference>
<dbReference type="CDD" id="cd00006">
    <property type="entry name" value="PTS_IIA_man"/>
    <property type="match status" value="1"/>
</dbReference>
<dbReference type="SUPFAM" id="SSF53062">
    <property type="entry name" value="PTS system fructose IIA component-like"/>
    <property type="match status" value="1"/>
</dbReference>
<dbReference type="GO" id="GO:0016020">
    <property type="term" value="C:membrane"/>
    <property type="evidence" value="ECO:0007669"/>
    <property type="project" value="InterPro"/>
</dbReference>
<evidence type="ECO:0000256" key="7">
    <source>
        <dbReference type="ARBA" id="ARBA00022777"/>
    </source>
</evidence>
<evidence type="ECO:0000313" key="10">
    <source>
        <dbReference type="Proteomes" id="UP000772566"/>
    </source>
</evidence>
<dbReference type="GO" id="GO:0009401">
    <property type="term" value="P:phosphoenolpyruvate-dependent sugar phosphotransferase system"/>
    <property type="evidence" value="ECO:0007669"/>
    <property type="project" value="UniProtKB-KW"/>
</dbReference>
<sequence>MVGCVLSGHGTFANGLADALKMIAGEQEAFVPVPFIEAGAATYPETLSATISDLLDTTDGVLVFCDLLGGTPFNQAMIIAQSYSNVEVVTGTNLPMLLETLGSRMADTSLEELVDTAVLAGSQGVVHKRLELEVEPEDDIFGDDGI</sequence>
<accession>A0A930YQG2</accession>
<evidence type="ECO:0000256" key="5">
    <source>
        <dbReference type="ARBA" id="ARBA00022679"/>
    </source>
</evidence>
<gene>
    <name evidence="9" type="ORF">HXK23_01270</name>
</gene>
<dbReference type="PANTHER" id="PTHR33799:SF1">
    <property type="entry name" value="PTS SYSTEM MANNOSE-SPECIFIC EIIAB COMPONENT-RELATED"/>
    <property type="match status" value="1"/>
</dbReference>
<keyword evidence="2" id="KW-0813">Transport</keyword>
<evidence type="ECO:0000259" key="8">
    <source>
        <dbReference type="PROSITE" id="PS51096"/>
    </source>
</evidence>
<dbReference type="GO" id="GO:0005737">
    <property type="term" value="C:cytoplasm"/>
    <property type="evidence" value="ECO:0007669"/>
    <property type="project" value="UniProtKB-SubCell"/>
</dbReference>
<comment type="caution">
    <text evidence="9">The sequence shown here is derived from an EMBL/GenBank/DDBJ whole genome shotgun (WGS) entry which is preliminary data.</text>
</comment>
<keyword evidence="4 9" id="KW-0762">Sugar transport</keyword>
<comment type="subcellular location">
    <subcellularLocation>
        <location evidence="1">Cytoplasm</location>
    </subcellularLocation>
</comment>
<evidence type="ECO:0000256" key="3">
    <source>
        <dbReference type="ARBA" id="ARBA00022490"/>
    </source>
</evidence>
<evidence type="ECO:0000313" key="9">
    <source>
        <dbReference type="EMBL" id="MBF4808849.1"/>
    </source>
</evidence>
<reference evidence="9" key="1">
    <citation type="submission" date="2020-04" db="EMBL/GenBank/DDBJ databases">
        <title>Deep metagenomics examines the oral microbiome during advanced dental caries in children, revealing novel taxa and co-occurrences with host molecules.</title>
        <authorList>
            <person name="Baker J.L."/>
            <person name="Morton J.T."/>
            <person name="Dinis M."/>
            <person name="Alvarez R."/>
            <person name="Tran N.C."/>
            <person name="Knight R."/>
            <person name="Edlund A."/>
        </authorList>
    </citation>
    <scope>NUCLEOTIDE SEQUENCE</scope>
    <source>
        <strain evidence="9">JCVI_22A_bin.2</strain>
    </source>
</reference>
<dbReference type="Pfam" id="PF03610">
    <property type="entry name" value="EIIA-man"/>
    <property type="match status" value="1"/>
</dbReference>
<evidence type="ECO:0000256" key="4">
    <source>
        <dbReference type="ARBA" id="ARBA00022597"/>
    </source>
</evidence>
<keyword evidence="7" id="KW-0418">Kinase</keyword>
<keyword evidence="5" id="KW-0808">Transferase</keyword>
<dbReference type="InterPro" id="IPR004701">
    <property type="entry name" value="PTS_EIIA_man-typ"/>
</dbReference>
<dbReference type="AlphaFoldDB" id="A0A930YQG2"/>
<dbReference type="PANTHER" id="PTHR33799">
    <property type="entry name" value="PTS PERMEASE-RELATED-RELATED"/>
    <property type="match status" value="1"/>
</dbReference>
<dbReference type="InterPro" id="IPR033887">
    <property type="entry name" value="PTS_IIA_man"/>
</dbReference>
<protein>
    <submittedName>
        <fullName evidence="9">PTS sugar transporter subunit IIA</fullName>
    </submittedName>
</protein>
<keyword evidence="3" id="KW-0963">Cytoplasm</keyword>
<dbReference type="EMBL" id="JABZGT010000036">
    <property type="protein sequence ID" value="MBF4808849.1"/>
    <property type="molecule type" value="Genomic_DNA"/>
</dbReference>
<dbReference type="Proteomes" id="UP000772566">
    <property type="component" value="Unassembled WGS sequence"/>
</dbReference>
<dbReference type="PROSITE" id="PS51096">
    <property type="entry name" value="PTS_EIIA_TYPE_4"/>
    <property type="match status" value="1"/>
</dbReference>
<proteinExistence type="predicted"/>
<keyword evidence="6" id="KW-0598">Phosphotransferase system</keyword>
<name>A0A930YQG2_9ACTN</name>
<dbReference type="InterPro" id="IPR051471">
    <property type="entry name" value="Bacterial_PTS_sugar_comp"/>
</dbReference>
<evidence type="ECO:0000256" key="2">
    <source>
        <dbReference type="ARBA" id="ARBA00022448"/>
    </source>
</evidence>
<dbReference type="GO" id="GO:0016301">
    <property type="term" value="F:kinase activity"/>
    <property type="evidence" value="ECO:0007669"/>
    <property type="project" value="UniProtKB-KW"/>
</dbReference>
<organism evidence="9 10">
    <name type="scientific">Lancefieldella parvula</name>
    <dbReference type="NCBI Taxonomy" id="1382"/>
    <lineage>
        <taxon>Bacteria</taxon>
        <taxon>Bacillati</taxon>
        <taxon>Actinomycetota</taxon>
        <taxon>Coriobacteriia</taxon>
        <taxon>Coriobacteriales</taxon>
        <taxon>Atopobiaceae</taxon>
        <taxon>Lancefieldella</taxon>
    </lineage>
</organism>
<evidence type="ECO:0000256" key="6">
    <source>
        <dbReference type="ARBA" id="ARBA00022683"/>
    </source>
</evidence>